<accession>A0A1X7AF59</accession>
<proteinExistence type="predicted"/>
<gene>
    <name evidence="2" type="ORF">EHSB41UT_00472</name>
</gene>
<reference evidence="2 3" key="1">
    <citation type="submission" date="2017-03" db="EMBL/GenBank/DDBJ databases">
        <authorList>
            <person name="Afonso C.L."/>
            <person name="Miller P.J."/>
            <person name="Scott M.A."/>
            <person name="Spackman E."/>
            <person name="Goraichik I."/>
            <person name="Dimitrov K.M."/>
            <person name="Suarez D.L."/>
            <person name="Swayne D.E."/>
        </authorList>
    </citation>
    <scope>NUCLEOTIDE SEQUENCE [LARGE SCALE GENOMIC DNA]</scope>
    <source>
        <strain evidence="2">SB41UT1</strain>
    </source>
</reference>
<evidence type="ECO:0000313" key="2">
    <source>
        <dbReference type="EMBL" id="SMA34928.1"/>
    </source>
</evidence>
<organism evidence="2 3">
    <name type="scientific">Parendozoicomonas haliclonae</name>
    <dbReference type="NCBI Taxonomy" id="1960125"/>
    <lineage>
        <taxon>Bacteria</taxon>
        <taxon>Pseudomonadati</taxon>
        <taxon>Pseudomonadota</taxon>
        <taxon>Gammaproteobacteria</taxon>
        <taxon>Oceanospirillales</taxon>
        <taxon>Endozoicomonadaceae</taxon>
        <taxon>Parendozoicomonas</taxon>
    </lineage>
</organism>
<sequence length="583" mass="64895">MFAVYGGRSLIKAWVKIWLMMCCAFLILPSLSRAIIGQDDLPTLASLIYSSERMSIWLSNDGRAIYYQSRGNLDLIKPKRWALTDLTLPESFFLSGSSGASSQSVLQGAITVYEPEDPDELCWLMLGSSYGLYILPFDLSLTDVESISGLPDSAYVPVFTTLQPAIPSNHQVSISGIQILSQGVKLYQGDNFHVVVKLDNELAFYQIQHKEGKVDFYLVGAIQLDRFLPPEEQVKGVALLNNGLYLATQKRLYWFQMSPYGLHIKKPTQTIDPNDLLSVGHSKHPRHTDVRQTIQSMTVTKSAKGQEFLTLGLDDAILVGREGQYWHDFHPVMGQKELDIKPLLAILDTSEKMFYTEEKSILDDSGCEKLVCKPYESTSKLPDLAAYFQNHRVQVWPENKPGDEDNDEEDTLGAAGMSPMETSDNTSLVFKVPLHKLPDTSSYSPSSSTASVDSNQTDPRAAWLTSPTITGLPRQPSHLRSASGSMLRPYSMGWRNWRTSEGHDSESSSESVGDDVRRNSYSGGAMPRRRHQSIACPASTHPYIQEPNAVQHVASSYPSMSERRQISTMFNSSGSLSSNGRKQ</sequence>
<dbReference type="Proteomes" id="UP000196573">
    <property type="component" value="Unassembled WGS sequence"/>
</dbReference>
<name>A0A1X7AF59_9GAMM</name>
<evidence type="ECO:0000256" key="1">
    <source>
        <dbReference type="SAM" id="MobiDB-lite"/>
    </source>
</evidence>
<feature type="compositionally biased region" description="Polar residues" evidence="1">
    <location>
        <begin position="566"/>
        <end position="583"/>
    </location>
</feature>
<feature type="region of interest" description="Disordered" evidence="1">
    <location>
        <begin position="499"/>
        <end position="583"/>
    </location>
</feature>
<feature type="compositionally biased region" description="Low complexity" evidence="1">
    <location>
        <begin position="441"/>
        <end position="454"/>
    </location>
</feature>
<feature type="region of interest" description="Disordered" evidence="1">
    <location>
        <begin position="439"/>
        <end position="485"/>
    </location>
</feature>
<dbReference type="EMBL" id="FWPT01000001">
    <property type="protein sequence ID" value="SMA34928.1"/>
    <property type="molecule type" value="Genomic_DNA"/>
</dbReference>
<dbReference type="AlphaFoldDB" id="A0A1X7AF59"/>
<evidence type="ECO:0000313" key="3">
    <source>
        <dbReference type="Proteomes" id="UP000196573"/>
    </source>
</evidence>
<keyword evidence="3" id="KW-1185">Reference proteome</keyword>
<protein>
    <submittedName>
        <fullName evidence="2">Uncharacterized protein</fullName>
    </submittedName>
</protein>
<feature type="region of interest" description="Disordered" evidence="1">
    <location>
        <begin position="396"/>
        <end position="423"/>
    </location>
</feature>